<dbReference type="Gene3D" id="3.30.70.100">
    <property type="match status" value="1"/>
</dbReference>
<proteinExistence type="predicted"/>
<organism evidence="2 3">
    <name type="scientific">Solirubrobacter phytolaccae</name>
    <dbReference type="NCBI Taxonomy" id="1404360"/>
    <lineage>
        <taxon>Bacteria</taxon>
        <taxon>Bacillati</taxon>
        <taxon>Actinomycetota</taxon>
        <taxon>Thermoleophilia</taxon>
        <taxon>Solirubrobacterales</taxon>
        <taxon>Solirubrobacteraceae</taxon>
        <taxon>Solirubrobacter</taxon>
    </lineage>
</organism>
<name>A0A9X3SAV9_9ACTN</name>
<dbReference type="SUPFAM" id="SSF54909">
    <property type="entry name" value="Dimeric alpha+beta barrel"/>
    <property type="match status" value="1"/>
</dbReference>
<gene>
    <name evidence="2" type="ORF">OJ997_31615</name>
</gene>
<dbReference type="Proteomes" id="UP001147653">
    <property type="component" value="Unassembled WGS sequence"/>
</dbReference>
<dbReference type="Pfam" id="PF03992">
    <property type="entry name" value="ABM"/>
    <property type="match status" value="1"/>
</dbReference>
<comment type="caution">
    <text evidence="2">The sequence shown here is derived from an EMBL/GenBank/DDBJ whole genome shotgun (WGS) entry which is preliminary data.</text>
</comment>
<evidence type="ECO:0000313" key="3">
    <source>
        <dbReference type="Proteomes" id="UP001147653"/>
    </source>
</evidence>
<dbReference type="EMBL" id="JAPDDP010000090">
    <property type="protein sequence ID" value="MDA0184894.1"/>
    <property type="molecule type" value="Genomic_DNA"/>
</dbReference>
<keyword evidence="3" id="KW-1185">Reference proteome</keyword>
<sequence length="106" mass="11959">MAIARIWRGTVPTERADEYAQYMNETGIEDILGTAGNLGVFLLRREEGEETHFQTVSIWESEDVIEAFSGSSDRTARLEPKDEEFLIRSEPEAEHNTVAMSSFFAA</sequence>
<dbReference type="InterPro" id="IPR011008">
    <property type="entry name" value="Dimeric_a/b-barrel"/>
</dbReference>
<dbReference type="InterPro" id="IPR007138">
    <property type="entry name" value="ABM_dom"/>
</dbReference>
<evidence type="ECO:0000259" key="1">
    <source>
        <dbReference type="Pfam" id="PF03992"/>
    </source>
</evidence>
<dbReference type="RefSeq" id="WP_270029355.1">
    <property type="nucleotide sequence ID" value="NZ_JAPDDP010000090.1"/>
</dbReference>
<accession>A0A9X3SAV9</accession>
<evidence type="ECO:0000313" key="2">
    <source>
        <dbReference type="EMBL" id="MDA0184894.1"/>
    </source>
</evidence>
<feature type="domain" description="ABM" evidence="1">
    <location>
        <begin position="10"/>
        <end position="73"/>
    </location>
</feature>
<dbReference type="AlphaFoldDB" id="A0A9X3SAV9"/>
<reference evidence="2" key="1">
    <citation type="submission" date="2022-10" db="EMBL/GenBank/DDBJ databases">
        <title>The WGS of Solirubrobacter phytolaccae KCTC 29190.</title>
        <authorList>
            <person name="Jiang Z."/>
        </authorList>
    </citation>
    <scope>NUCLEOTIDE SEQUENCE</scope>
    <source>
        <strain evidence="2">KCTC 29190</strain>
    </source>
</reference>
<protein>
    <recommendedName>
        <fullName evidence="1">ABM domain-containing protein</fullName>
    </recommendedName>
</protein>